<reference evidence="2 3" key="1">
    <citation type="journal article" date="2016" name="Nat. Commun.">
        <title>Thousands of microbial genomes shed light on interconnected biogeochemical processes in an aquifer system.</title>
        <authorList>
            <person name="Anantharaman K."/>
            <person name="Brown C.T."/>
            <person name="Hug L.A."/>
            <person name="Sharon I."/>
            <person name="Castelle C.J."/>
            <person name="Probst A.J."/>
            <person name="Thomas B.C."/>
            <person name="Singh A."/>
            <person name="Wilkins M.J."/>
            <person name="Karaoz U."/>
            <person name="Brodie E.L."/>
            <person name="Williams K.H."/>
            <person name="Hubbard S.S."/>
            <person name="Banfield J.F."/>
        </authorList>
    </citation>
    <scope>NUCLEOTIDE SEQUENCE [LARGE SCALE GENOMIC DNA]</scope>
</reference>
<organism evidence="2 3">
    <name type="scientific">Candidatus Magasanikbacteria bacterium RIFOXYD1_FULL_40_23</name>
    <dbReference type="NCBI Taxonomy" id="1798705"/>
    <lineage>
        <taxon>Bacteria</taxon>
        <taxon>Candidatus Magasanikiibacteriota</taxon>
    </lineage>
</organism>
<evidence type="ECO:0000256" key="1">
    <source>
        <dbReference type="SAM" id="Coils"/>
    </source>
</evidence>
<protein>
    <submittedName>
        <fullName evidence="2">Uncharacterized protein</fullName>
    </submittedName>
</protein>
<name>A0A1F6P9R1_9BACT</name>
<feature type="coiled-coil region" evidence="1">
    <location>
        <begin position="294"/>
        <end position="335"/>
    </location>
</feature>
<dbReference type="Proteomes" id="UP000176634">
    <property type="component" value="Unassembled WGS sequence"/>
</dbReference>
<evidence type="ECO:0000313" key="3">
    <source>
        <dbReference type="Proteomes" id="UP000176634"/>
    </source>
</evidence>
<sequence length="917" mass="103558">MSKSPKKRTPAEELAWLCDFSITACVAHVSEFAPGTDYFKAAEADASVVIESLKQTPDLTGVIIDGMASVRRPGILDDSVVFYNSTEEEVLAHLEKVPSHDHVHWMFNKLLEIQDVWLGKFRKALPAVKIVYSADSDDLAATAERMLRVIVQSATVKASQTKKSLEEQRDELQARLDGPGKLTSSVLQAKLHELQSKRKKLVGTSGKSELRAVEADFAEAKEGLHLLAERERLVIKLRVNKAKKKQKLIEKTEAELVSVQAEISAREDGVVKALNKAIEARERFSGEVGKKADRDALDLDIKELRKSIEDIREKIAKIQTRMTKLEKVFKNLRESETSPVYGKRMTEHVRRLYKRFYALGQKHNVQVVFKPEVLVFGNLVIDYAHDRGRTWQPMPGRVRRLAESYHGMMTSYRENIAEALEEQKAATREVDVVMESGHHGVFFARWQKQELTPEEIRMQHVNTYYTGASDDVKHTVFIAGMPFEPQDEIDKYLKRQKPGRTRAGKPIASSSHPVFIRNSQKSVAGVTLVRKHNHGLISVEAIMYFLYRNKQVLEQFKGVMILLDSDNHLNSPEMDCPGTLGELALLDQLIKNPMVLYNQKIYVGGNLNLGDVSEANSKKWKEAVKFRRPVMEILQEIAMLVAGTDTSNPKSVAETALRWANDMMGGANESMKLNMRVTKWFLKEKFMRIYNQSPTRLRDIMAVLEGNHFADAVRDVGIQEFTLFEEWLIAMRDAHIDFPEKGRKPFPVRIEAGGEPQYFQPDNGKAEVVVHLGGYSSARQGIIEKFGVGHDGKLLVQAPCRVGLTHEPNAILNKARNQNADVTYAGHTHEFYVMADKSGTNKVRFIHQLGATQRVSATELMYGGLPRTSGVALAVIPRPGRYWTMMIPMNHMRRIGEAQRMVDAEAEVAKKNGKKKE</sequence>
<accession>A0A1F6P9R1</accession>
<dbReference type="EMBL" id="MFRA01000005">
    <property type="protein sequence ID" value="OGH92674.1"/>
    <property type="molecule type" value="Genomic_DNA"/>
</dbReference>
<evidence type="ECO:0000313" key="2">
    <source>
        <dbReference type="EMBL" id="OGH92674.1"/>
    </source>
</evidence>
<proteinExistence type="predicted"/>
<gene>
    <name evidence="2" type="ORF">A2563_03305</name>
</gene>
<dbReference type="AlphaFoldDB" id="A0A1F6P9R1"/>
<comment type="caution">
    <text evidence="2">The sequence shown here is derived from an EMBL/GenBank/DDBJ whole genome shotgun (WGS) entry which is preliminary data.</text>
</comment>
<keyword evidence="1" id="KW-0175">Coiled coil</keyword>